<evidence type="ECO:0000256" key="3">
    <source>
        <dbReference type="ARBA" id="ARBA00022679"/>
    </source>
</evidence>
<reference evidence="7" key="1">
    <citation type="submission" date="2015-02" db="EMBL/GenBank/DDBJ databases">
        <title>Genome sequencing for Strongylocentrotus purpuratus.</title>
        <authorList>
            <person name="Murali S."/>
            <person name="Liu Y."/>
            <person name="Vee V."/>
            <person name="English A."/>
            <person name="Wang M."/>
            <person name="Skinner E."/>
            <person name="Han Y."/>
            <person name="Muzny D.M."/>
            <person name="Worley K.C."/>
            <person name="Gibbs R.A."/>
        </authorList>
    </citation>
    <scope>NUCLEOTIDE SEQUENCE</scope>
</reference>
<protein>
    <recommendedName>
        <fullName evidence="8">UDP-glucuronosyltransferase</fullName>
    </recommendedName>
</protein>
<dbReference type="OMA" id="WKFARTA"/>
<reference evidence="6" key="2">
    <citation type="submission" date="2021-01" db="UniProtKB">
        <authorList>
            <consortium name="EnsemblMetazoa"/>
        </authorList>
    </citation>
    <scope>IDENTIFICATION</scope>
</reference>
<feature type="signal peptide" evidence="5">
    <location>
        <begin position="1"/>
        <end position="33"/>
    </location>
</feature>
<dbReference type="Proteomes" id="UP000007110">
    <property type="component" value="Unassembled WGS sequence"/>
</dbReference>
<dbReference type="InterPro" id="IPR002213">
    <property type="entry name" value="UDP_glucos_trans"/>
</dbReference>
<name>A0A7M7GQZ2_STRPU</name>
<dbReference type="GO" id="GO:0008194">
    <property type="term" value="F:UDP-glycosyltransferase activity"/>
    <property type="evidence" value="ECO:0000318"/>
    <property type="project" value="GO_Central"/>
</dbReference>
<dbReference type="KEGG" id="spu:100893272"/>
<dbReference type="CDD" id="cd03784">
    <property type="entry name" value="GT1_Gtf-like"/>
    <property type="match status" value="1"/>
</dbReference>
<evidence type="ECO:0000313" key="6">
    <source>
        <dbReference type="EnsemblMetazoa" id="XP_003729440"/>
    </source>
</evidence>
<dbReference type="PANTHER" id="PTHR48043">
    <property type="entry name" value="EG:EG0003.4 PROTEIN-RELATED"/>
    <property type="match status" value="1"/>
</dbReference>
<keyword evidence="7" id="KW-1185">Reference proteome</keyword>
<comment type="similarity">
    <text evidence="1">Belongs to the UDP-glycosyltransferase family.</text>
</comment>
<dbReference type="InParanoid" id="A0A7M7GQZ2"/>
<dbReference type="Gene3D" id="3.40.50.2000">
    <property type="entry name" value="Glycogen Phosphorylase B"/>
    <property type="match status" value="2"/>
</dbReference>
<evidence type="ECO:0008006" key="8">
    <source>
        <dbReference type="Google" id="ProtNLM"/>
    </source>
</evidence>
<keyword evidence="4" id="KW-1133">Transmembrane helix</keyword>
<dbReference type="RefSeq" id="XP_003729440.2">
    <property type="nucleotide sequence ID" value="XM_003729392.3"/>
</dbReference>
<dbReference type="SUPFAM" id="SSF53756">
    <property type="entry name" value="UDP-Glycosyltransferase/glycogen phosphorylase"/>
    <property type="match status" value="1"/>
</dbReference>
<feature type="transmembrane region" description="Helical" evidence="4">
    <location>
        <begin position="498"/>
        <end position="517"/>
    </location>
</feature>
<dbReference type="InterPro" id="IPR050271">
    <property type="entry name" value="UDP-glycosyltransferase"/>
</dbReference>
<dbReference type="GeneID" id="100893272"/>
<proteinExistence type="inferred from homology"/>
<keyword evidence="4" id="KW-0472">Membrane</keyword>
<keyword evidence="3" id="KW-0808">Transferase</keyword>
<sequence length="535" mass="60715">MKNMVASSLTGIQVLKVLVVLTLFISSPEQVSGGNVLMNAVLGEGSHFYCMAAIGESLVRWNHSVTMLISNAFEHRAKDEKYSRLFNFEVFNHTVPVEEVHHQFDAFNRRAFSSATMQLLTLLEIMKDGRAVDCDNILGDQRFMKHLKDSSYDILVYDVIWFCGPLIARSLGIPYLTSISFPSPCTYGSTNLRDGSMNPSYVPEVFTGFTNRMTFGQRILNFLQTFLIEFVAYDMMKPYDVLIKKHGVTKDNIKDVLSQNELFLVNTDFAHEFPCPLHPKIKPVGGLTTRPSSPLPPELEDFMESSGDYGVVICTTGTYFTDVPINIVKAFSEAFARLPQKVIWQLTAELEDIPDNVKVLPWVPQNDLLGHPKTKVLMYQGGNNGFFEAIYHAVPLVTFPIHADQYDVGARVEAKDIGRNIDKRTISADVLLEALQDVISNNSYREAMQRVSAIFHDRPEPPADRAAFWVQHAMKYGGHYMHSPSYEMNFIQRNLIDVYLFIGSFLFAVCWLLYRVLNALFKFCFVRTTQHTKSE</sequence>
<accession>A0A7M7GQZ2</accession>
<evidence type="ECO:0000256" key="4">
    <source>
        <dbReference type="SAM" id="Phobius"/>
    </source>
</evidence>
<dbReference type="AlphaFoldDB" id="A0A7M7GQZ2"/>
<evidence type="ECO:0000256" key="5">
    <source>
        <dbReference type="SAM" id="SignalP"/>
    </source>
</evidence>
<dbReference type="OrthoDB" id="5835829at2759"/>
<dbReference type="PANTHER" id="PTHR48043:SF145">
    <property type="entry name" value="FI06409P-RELATED"/>
    <property type="match status" value="1"/>
</dbReference>
<dbReference type="FunFam" id="3.40.50.2000:FF:000050">
    <property type="entry name" value="UDP-glucuronosyltransferase"/>
    <property type="match status" value="1"/>
</dbReference>
<organism evidence="6 7">
    <name type="scientific">Strongylocentrotus purpuratus</name>
    <name type="common">Purple sea urchin</name>
    <dbReference type="NCBI Taxonomy" id="7668"/>
    <lineage>
        <taxon>Eukaryota</taxon>
        <taxon>Metazoa</taxon>
        <taxon>Echinodermata</taxon>
        <taxon>Eleutherozoa</taxon>
        <taxon>Echinozoa</taxon>
        <taxon>Echinoidea</taxon>
        <taxon>Euechinoidea</taxon>
        <taxon>Echinacea</taxon>
        <taxon>Camarodonta</taxon>
        <taxon>Echinidea</taxon>
        <taxon>Strongylocentrotidae</taxon>
        <taxon>Strongylocentrotus</taxon>
    </lineage>
</organism>
<dbReference type="Pfam" id="PF00201">
    <property type="entry name" value="UDPGT"/>
    <property type="match status" value="1"/>
</dbReference>
<dbReference type="EnsemblMetazoa" id="XM_003729392">
    <property type="protein sequence ID" value="XP_003729440"/>
    <property type="gene ID" value="LOC100893272"/>
</dbReference>
<feature type="chain" id="PRO_5029775988" description="UDP-glucuronosyltransferase" evidence="5">
    <location>
        <begin position="34"/>
        <end position="535"/>
    </location>
</feature>
<dbReference type="FunFam" id="3.40.50.2000:FF:000294">
    <property type="entry name" value="Uncharacterized protein"/>
    <property type="match status" value="1"/>
</dbReference>
<keyword evidence="2" id="KW-0328">Glycosyltransferase</keyword>
<keyword evidence="4" id="KW-0812">Transmembrane</keyword>
<evidence type="ECO:0000313" key="7">
    <source>
        <dbReference type="Proteomes" id="UP000007110"/>
    </source>
</evidence>
<keyword evidence="5" id="KW-0732">Signal</keyword>
<evidence type="ECO:0000256" key="1">
    <source>
        <dbReference type="ARBA" id="ARBA00009995"/>
    </source>
</evidence>
<evidence type="ECO:0000256" key="2">
    <source>
        <dbReference type="ARBA" id="ARBA00022676"/>
    </source>
</evidence>